<dbReference type="AlphaFoldDB" id="A0A484IDK7"/>
<dbReference type="EMBL" id="LR216287">
    <property type="protein sequence ID" value="VFJ14827.1"/>
    <property type="molecule type" value="Genomic_DNA"/>
</dbReference>
<proteinExistence type="predicted"/>
<gene>
    <name evidence="1" type="ORF">NFRAN_2505</name>
</gene>
<keyword evidence="2" id="KW-1185">Reference proteome</keyword>
<name>A0A484IDK7_9ARCH</name>
<dbReference type="RefSeq" id="WP_134484927.1">
    <property type="nucleotide sequence ID" value="NZ_LR216287.1"/>
</dbReference>
<organism evidence="1 2">
    <name type="scientific">Candidatus Nitrosocosmicus franklandianus</name>
    <dbReference type="NCBI Taxonomy" id="1798806"/>
    <lineage>
        <taxon>Archaea</taxon>
        <taxon>Nitrososphaerota</taxon>
        <taxon>Nitrososphaeria</taxon>
        <taxon>Nitrososphaerales</taxon>
        <taxon>Nitrososphaeraceae</taxon>
        <taxon>Candidatus Nitrosocosmicus</taxon>
    </lineage>
</organism>
<dbReference type="GeneID" id="39421689"/>
<dbReference type="Proteomes" id="UP000294299">
    <property type="component" value="Chromosome NFRAN"/>
</dbReference>
<dbReference type="OrthoDB" id="380063at2157"/>
<evidence type="ECO:0000313" key="2">
    <source>
        <dbReference type="Proteomes" id="UP000294299"/>
    </source>
</evidence>
<accession>A0A484IDK7</accession>
<protein>
    <submittedName>
        <fullName evidence="1">Uncharacterized protein</fullName>
    </submittedName>
</protein>
<dbReference type="KEGG" id="nfn:NFRAN_2505"/>
<reference evidence="1 2" key="1">
    <citation type="submission" date="2019-02" db="EMBL/GenBank/DDBJ databases">
        <authorList>
            <person name="Lehtovirta-Morley E L."/>
        </authorList>
    </citation>
    <scope>NUCLEOTIDE SEQUENCE [LARGE SCALE GENOMIC DNA]</scope>
    <source>
        <strain evidence="1">NFRAN1</strain>
    </source>
</reference>
<sequence length="283" mass="31065">MLVRRKKTINSLIIFGIGILLLSLTLQSPSVGFNSFQVMASSNTTGSNTLTDMGGNLSNFNSSNSNTSIDLESNNLLSNDNNTLTSFIPLNENQRQLQIDSKILEGLVSNKSLGNISSFDVDGVASCNTLDGTSSDFLGINEQTPCTVTLANNDKVVSIDFDYEVIENDDTYDYVEYYNNEQQPANIAIEPGEIFVFSSKGGIDYDRLGIYFVDGNTDNGNIIGIDSNDLARVFLDHIQFLNTDFFIVPNIDDGISSWKLVVGYDINPELESYYIAENVSIEG</sequence>
<evidence type="ECO:0000313" key="1">
    <source>
        <dbReference type="EMBL" id="VFJ14827.1"/>
    </source>
</evidence>